<dbReference type="InterPro" id="IPR023214">
    <property type="entry name" value="HAD_sf"/>
</dbReference>
<gene>
    <name evidence="10" type="ORF">SNE40_022682</name>
</gene>
<dbReference type="EC" id="3.1.3.5" evidence="3 9"/>
<comment type="subcellular location">
    <subcellularLocation>
        <location evidence="9">Cytoplasm</location>
    </subcellularLocation>
</comment>
<dbReference type="GO" id="GO:0009117">
    <property type="term" value="P:nucleotide metabolic process"/>
    <property type="evidence" value="ECO:0007669"/>
    <property type="project" value="UniProtKB-KW"/>
</dbReference>
<evidence type="ECO:0000256" key="5">
    <source>
        <dbReference type="ARBA" id="ARBA00022741"/>
    </source>
</evidence>
<dbReference type="PANTHER" id="PTHR13045:SF0">
    <property type="entry name" value="7-METHYLGUANOSINE PHOSPHATE-SPECIFIC 5'-NUCLEOTIDASE"/>
    <property type="match status" value="1"/>
</dbReference>
<dbReference type="AlphaFoldDB" id="A0AAN8FX16"/>
<evidence type="ECO:0000313" key="11">
    <source>
        <dbReference type="Proteomes" id="UP001347796"/>
    </source>
</evidence>
<comment type="similarity">
    <text evidence="2 9">Belongs to the pyrimidine 5'-nucleotidase family.</text>
</comment>
<evidence type="ECO:0000256" key="3">
    <source>
        <dbReference type="ARBA" id="ARBA00012643"/>
    </source>
</evidence>
<keyword evidence="9" id="KW-0963">Cytoplasm</keyword>
<evidence type="ECO:0000313" key="10">
    <source>
        <dbReference type="EMBL" id="KAK6165852.1"/>
    </source>
</evidence>
<dbReference type="InterPro" id="IPR006434">
    <property type="entry name" value="Pyrimidine_nucleotidase_eu"/>
</dbReference>
<dbReference type="PANTHER" id="PTHR13045">
    <property type="entry name" value="5'-NUCLEOTIDASE"/>
    <property type="match status" value="1"/>
</dbReference>
<dbReference type="Gene3D" id="1.10.150.340">
    <property type="entry name" value="Pyrimidine 5'-nucleotidase (UMPH-1), N-terminal domain"/>
    <property type="match status" value="1"/>
</dbReference>
<comment type="catalytic activity">
    <reaction evidence="1 9">
        <text>a ribonucleoside 5'-phosphate + H2O = a ribonucleoside + phosphate</text>
        <dbReference type="Rhea" id="RHEA:12484"/>
        <dbReference type="ChEBI" id="CHEBI:15377"/>
        <dbReference type="ChEBI" id="CHEBI:18254"/>
        <dbReference type="ChEBI" id="CHEBI:43474"/>
        <dbReference type="ChEBI" id="CHEBI:58043"/>
        <dbReference type="EC" id="3.1.3.5"/>
    </reaction>
</comment>
<keyword evidence="5 9" id="KW-0547">Nucleotide-binding</keyword>
<reference evidence="10 11" key="1">
    <citation type="submission" date="2024-01" db="EMBL/GenBank/DDBJ databases">
        <title>The genome of the rayed Mediterranean limpet Patella caerulea (Linnaeus, 1758).</title>
        <authorList>
            <person name="Anh-Thu Weber A."/>
            <person name="Halstead-Nussloch G."/>
        </authorList>
    </citation>
    <scope>NUCLEOTIDE SEQUENCE [LARGE SCALE GENOMIC DNA]</scope>
    <source>
        <strain evidence="10">AATW-2023a</strain>
        <tissue evidence="10">Whole specimen</tissue>
    </source>
</reference>
<evidence type="ECO:0000256" key="2">
    <source>
        <dbReference type="ARBA" id="ARBA00008389"/>
    </source>
</evidence>
<evidence type="ECO:0000256" key="9">
    <source>
        <dbReference type="RuleBase" id="RU361276"/>
    </source>
</evidence>
<dbReference type="SFLD" id="SFLDS00003">
    <property type="entry name" value="Haloacid_Dehalogenase"/>
    <property type="match status" value="1"/>
</dbReference>
<evidence type="ECO:0000256" key="6">
    <source>
        <dbReference type="ARBA" id="ARBA00022801"/>
    </source>
</evidence>
<keyword evidence="4" id="KW-0479">Metal-binding</keyword>
<dbReference type="FunFam" id="1.10.150.340:FF:000001">
    <property type="entry name" value="Cytosolic 5-nucleotidase 3-like"/>
    <property type="match status" value="1"/>
</dbReference>
<evidence type="ECO:0000256" key="4">
    <source>
        <dbReference type="ARBA" id="ARBA00022723"/>
    </source>
</evidence>
<comment type="caution">
    <text evidence="10">The sequence shown here is derived from an EMBL/GenBank/DDBJ whole genome shotgun (WGS) entry which is preliminary data.</text>
</comment>
<dbReference type="InterPro" id="IPR036412">
    <property type="entry name" value="HAD-like_sf"/>
</dbReference>
<dbReference type="SUPFAM" id="SSF56784">
    <property type="entry name" value="HAD-like"/>
    <property type="match status" value="1"/>
</dbReference>
<protein>
    <recommendedName>
        <fullName evidence="3 9">5'-nucleotidase</fullName>
        <ecNumber evidence="3 9">3.1.3.5</ecNumber>
    </recommendedName>
</protein>
<evidence type="ECO:0000256" key="7">
    <source>
        <dbReference type="ARBA" id="ARBA00022842"/>
    </source>
</evidence>
<dbReference type="Gene3D" id="3.40.50.1000">
    <property type="entry name" value="HAD superfamily/HAD-like"/>
    <property type="match status" value="1"/>
</dbReference>
<dbReference type="EMBL" id="JAZGQO010000021">
    <property type="protein sequence ID" value="KAK6165852.1"/>
    <property type="molecule type" value="Genomic_DNA"/>
</dbReference>
<accession>A0AAN8FX16</accession>
<dbReference type="GO" id="GO:0000166">
    <property type="term" value="F:nucleotide binding"/>
    <property type="evidence" value="ECO:0007669"/>
    <property type="project" value="UniProtKB-KW"/>
</dbReference>
<dbReference type="GO" id="GO:0008253">
    <property type="term" value="F:5'-nucleotidase activity"/>
    <property type="evidence" value="ECO:0007669"/>
    <property type="project" value="UniProtKB-EC"/>
</dbReference>
<dbReference type="NCBIfam" id="TIGR01544">
    <property type="entry name" value="HAD-SF-IE"/>
    <property type="match status" value="1"/>
</dbReference>
<proteinExistence type="inferred from homology"/>
<dbReference type="SFLD" id="SFLDG01128">
    <property type="entry name" value="C1.4:_5'-Nucleotidase_Like"/>
    <property type="match status" value="1"/>
</dbReference>
<dbReference type="Proteomes" id="UP001347796">
    <property type="component" value="Unassembled WGS sequence"/>
</dbReference>
<organism evidence="10 11">
    <name type="scientific">Patella caerulea</name>
    <name type="common">Rayed Mediterranean limpet</name>
    <dbReference type="NCBI Taxonomy" id="87958"/>
    <lineage>
        <taxon>Eukaryota</taxon>
        <taxon>Metazoa</taxon>
        <taxon>Spiralia</taxon>
        <taxon>Lophotrochozoa</taxon>
        <taxon>Mollusca</taxon>
        <taxon>Gastropoda</taxon>
        <taxon>Patellogastropoda</taxon>
        <taxon>Patelloidea</taxon>
        <taxon>Patellidae</taxon>
        <taxon>Patella</taxon>
    </lineage>
</organism>
<dbReference type="Pfam" id="PF05822">
    <property type="entry name" value="UMPH-1"/>
    <property type="match status" value="1"/>
</dbReference>
<dbReference type="GO" id="GO:0005737">
    <property type="term" value="C:cytoplasm"/>
    <property type="evidence" value="ECO:0007669"/>
    <property type="project" value="UniProtKB-SubCell"/>
</dbReference>
<dbReference type="FunFam" id="3.40.50.1000:FF:000032">
    <property type="entry name" value="Cytosolic 5-nucleotidase 3-like"/>
    <property type="match status" value="1"/>
</dbReference>
<keyword evidence="7" id="KW-0460">Magnesium</keyword>
<keyword evidence="11" id="KW-1185">Reference proteome</keyword>
<keyword evidence="8 9" id="KW-0546">Nucleotide metabolism</keyword>
<dbReference type="GO" id="GO:0000287">
    <property type="term" value="F:magnesium ion binding"/>
    <property type="evidence" value="ECO:0007669"/>
    <property type="project" value="InterPro"/>
</dbReference>
<evidence type="ECO:0000256" key="1">
    <source>
        <dbReference type="ARBA" id="ARBA00000815"/>
    </source>
</evidence>
<keyword evidence="6 9" id="KW-0378">Hydrolase</keyword>
<sequence length="298" mass="34473">MPACAFSMVEELTKSHVHMKDPEFVKKTIQQMTTDGHEKLQVVADFDRTLSKFTNKGKVCSTCHNVLEESKVMPDFYKEKAKVLRDTYYPIELNHDLTIQEKTPKMIEWYQKSHDLFTQCQLTKTDIEHIVRDSSAYLRDGCQWFIDHLHNLEIPLLIFSAGIGDIIEEVIKQQSYMYDNMKIVSNYMDFDNTGKMVGFKGEIIHIYNKNENAIHSSDYFERLNHRDNILLLGDSLGDLHMVEGAEVTNLLKIGFLNQKVKESLDLYKEKFDVVIVEDESLDVVNGITKAILNIPSQQ</sequence>
<name>A0AAN8FX16_PATCE</name>
<evidence type="ECO:0000256" key="8">
    <source>
        <dbReference type="ARBA" id="ARBA00023080"/>
    </source>
</evidence>